<dbReference type="Pfam" id="PF13365">
    <property type="entry name" value="Trypsin_2"/>
    <property type="match status" value="1"/>
</dbReference>
<keyword evidence="5" id="KW-1185">Reference proteome</keyword>
<evidence type="ECO:0008006" key="6">
    <source>
        <dbReference type="Google" id="ProtNLM"/>
    </source>
</evidence>
<accession>A0A6A4FXE3</accession>
<dbReference type="PANTHER" id="PTHR36234">
    <property type="entry name" value="LYSYL ENDOPEPTIDASE"/>
    <property type="match status" value="1"/>
</dbReference>
<feature type="compositionally biased region" description="Polar residues" evidence="2">
    <location>
        <begin position="422"/>
        <end position="432"/>
    </location>
</feature>
<dbReference type="Proteomes" id="UP000434957">
    <property type="component" value="Unassembled WGS sequence"/>
</dbReference>
<sequence length="671" mass="69871">MTLLFRSLVSLSLLSFSAVVQFASGIEYTANGIAIVGTTESLDINVVAGASRQDLISYDFASYIAVHFANFNLPDGDSVVITSPTDNSSVSHTYTGRGRDQSGTFIASFVPGSSVTVTYTSVGAATAGQGYRITGFSRGYPTMDQESICGDGDQSLPAKCYAPGTNLSEGLPEAYAKAQAVARLLINGTYLCTGWLGGSEGHLFTNHHCFEQEDWALTTDFEFAAESSSCSDQCETQLGCAGTIVATTSTFIADSEDIDYSVVQLPDCVDLSAYGYLQLRESGPVVNESIYVPQHPDGYAKRIVSTVDGGGDSTILSVGEDGSCGTDQVGHDADTQGGSSGSPLLSTSDNLVVAIHHCGGCANAAIDVRTVLSDLAAKNVTIQNLVASDDAAQSDPPAYAQTPCTAQYPTHSARTRKVGAASNATVSKTPSPLGTVAASTDSPSTKTTSSVSTSNSTSSTTSATTTTTSRTDTTGSTSYSTSTAATKNALTSASVVTSTKATTTSSAPSKTSSTPFDGVDIDVSYDFHNGGLRLDCCLDVEFDFDFYSEYSGQRHCCCKAQGCCGGVASLCCSENRVDTRTYLEDDDAGINKGDRNAGDSLANIHAEAFDAGPDSGFDDGISAIANADRNSQTDDSNATKCDPSSNYRDTDDFEAKCDPSGNYFDIDDSET</sequence>
<reference evidence="4 5" key="1">
    <citation type="submission" date="2018-08" db="EMBL/GenBank/DDBJ databases">
        <title>Genomic investigation of the strawberry pathogen Phytophthora fragariae indicates pathogenicity is determined by transcriptional variation in three key races.</title>
        <authorList>
            <person name="Adams T.M."/>
            <person name="Armitage A.D."/>
            <person name="Sobczyk M.K."/>
            <person name="Bates H.J."/>
            <person name="Dunwell J.M."/>
            <person name="Nellist C.F."/>
            <person name="Harrison R.J."/>
        </authorList>
    </citation>
    <scope>NUCLEOTIDE SEQUENCE [LARGE SCALE GENOMIC DNA]</scope>
    <source>
        <strain evidence="4 5">SCRP333</strain>
    </source>
</reference>
<dbReference type="InterPro" id="IPR043504">
    <property type="entry name" value="Peptidase_S1_PA_chymotrypsin"/>
</dbReference>
<gene>
    <name evidence="4" type="ORF">PR003_g811</name>
</gene>
<dbReference type="SUPFAM" id="SSF50494">
    <property type="entry name" value="Trypsin-like serine proteases"/>
    <property type="match status" value="1"/>
</dbReference>
<comment type="caution">
    <text evidence="4">The sequence shown here is derived from an EMBL/GenBank/DDBJ whole genome shotgun (WGS) entry which is preliminary data.</text>
</comment>
<feature type="region of interest" description="Disordered" evidence="2">
    <location>
        <begin position="627"/>
        <end position="671"/>
    </location>
</feature>
<evidence type="ECO:0000256" key="1">
    <source>
        <dbReference type="ARBA" id="ARBA00023026"/>
    </source>
</evidence>
<evidence type="ECO:0000313" key="5">
    <source>
        <dbReference type="Proteomes" id="UP000434957"/>
    </source>
</evidence>
<evidence type="ECO:0000256" key="3">
    <source>
        <dbReference type="SAM" id="SignalP"/>
    </source>
</evidence>
<feature type="signal peptide" evidence="3">
    <location>
        <begin position="1"/>
        <end position="25"/>
    </location>
</feature>
<organism evidence="4 5">
    <name type="scientific">Phytophthora rubi</name>
    <dbReference type="NCBI Taxonomy" id="129364"/>
    <lineage>
        <taxon>Eukaryota</taxon>
        <taxon>Sar</taxon>
        <taxon>Stramenopiles</taxon>
        <taxon>Oomycota</taxon>
        <taxon>Peronosporomycetes</taxon>
        <taxon>Peronosporales</taxon>
        <taxon>Peronosporaceae</taxon>
        <taxon>Phytophthora</taxon>
    </lineage>
</organism>
<feature type="chain" id="PRO_5025454875" description="Serine protease" evidence="3">
    <location>
        <begin position="26"/>
        <end position="671"/>
    </location>
</feature>
<evidence type="ECO:0000313" key="4">
    <source>
        <dbReference type="EMBL" id="KAE9359331.1"/>
    </source>
</evidence>
<feature type="compositionally biased region" description="Low complexity" evidence="2">
    <location>
        <begin position="391"/>
        <end position="401"/>
    </location>
</feature>
<evidence type="ECO:0000256" key="2">
    <source>
        <dbReference type="SAM" id="MobiDB-lite"/>
    </source>
</evidence>
<feature type="compositionally biased region" description="Polar residues" evidence="2">
    <location>
        <begin position="402"/>
        <end position="412"/>
    </location>
</feature>
<proteinExistence type="predicted"/>
<name>A0A6A4FXE3_9STRA</name>
<dbReference type="PANTHER" id="PTHR36234:SF5">
    <property type="entry name" value="LYSYL ENDOPEPTIDASE"/>
    <property type="match status" value="1"/>
</dbReference>
<dbReference type="Gene3D" id="2.40.10.10">
    <property type="entry name" value="Trypsin-like serine proteases"/>
    <property type="match status" value="2"/>
</dbReference>
<keyword evidence="3" id="KW-0732">Signal</keyword>
<dbReference type="InterPro" id="IPR009003">
    <property type="entry name" value="Peptidase_S1_PA"/>
</dbReference>
<feature type="compositionally biased region" description="Low complexity" evidence="2">
    <location>
        <begin position="437"/>
        <end position="481"/>
    </location>
</feature>
<feature type="compositionally biased region" description="Basic and acidic residues" evidence="2">
    <location>
        <begin position="648"/>
        <end position="657"/>
    </location>
</feature>
<keyword evidence="1" id="KW-0843">Virulence</keyword>
<feature type="region of interest" description="Disordered" evidence="2">
    <location>
        <begin position="391"/>
        <end position="481"/>
    </location>
</feature>
<feature type="compositionally biased region" description="Polar residues" evidence="2">
    <location>
        <begin position="628"/>
        <end position="647"/>
    </location>
</feature>
<dbReference type="AlphaFoldDB" id="A0A6A4FXE3"/>
<dbReference type="EMBL" id="QXFT01000019">
    <property type="protein sequence ID" value="KAE9359331.1"/>
    <property type="molecule type" value="Genomic_DNA"/>
</dbReference>
<protein>
    <recommendedName>
        <fullName evidence="6">Serine protease</fullName>
    </recommendedName>
</protein>